<dbReference type="VEuPathDB" id="TriTrypDB:C3747_407g13"/>
<dbReference type="EMBL" id="PRFA01000558">
    <property type="protein sequence ID" value="PWU82817.1"/>
    <property type="molecule type" value="Genomic_DNA"/>
</dbReference>
<accession>A0A2V2UF50</accession>
<dbReference type="Proteomes" id="UP000246121">
    <property type="component" value="Unassembled WGS sequence"/>
</dbReference>
<dbReference type="VEuPathDB" id="TriTrypDB:TcCLB.508851.19"/>
<evidence type="ECO:0000313" key="1">
    <source>
        <dbReference type="EMBL" id="PWU82817.1"/>
    </source>
</evidence>
<proteinExistence type="predicted"/>
<reference evidence="1 2" key="1">
    <citation type="journal article" date="2018" name="Microb. Genom.">
        <title>Expanding an expanded genome: long-read sequencing of Trypanosoma cruzi.</title>
        <authorList>
            <person name="Berna L."/>
            <person name="Rodriguez M."/>
            <person name="Chiribao M.L."/>
            <person name="Parodi-Talice A."/>
            <person name="Pita S."/>
            <person name="Rijo G."/>
            <person name="Alvarez-Valin F."/>
            <person name="Robello C."/>
        </authorList>
    </citation>
    <scope>NUCLEOTIDE SEQUENCE [LARGE SCALE GENOMIC DNA]</scope>
    <source>
        <strain evidence="1 2">Dm28c</strain>
    </source>
</reference>
<gene>
    <name evidence="1" type="ORF">C4B63_558g8</name>
</gene>
<organism evidence="1 2">
    <name type="scientific">Trypanosoma cruzi</name>
    <dbReference type="NCBI Taxonomy" id="5693"/>
    <lineage>
        <taxon>Eukaryota</taxon>
        <taxon>Discoba</taxon>
        <taxon>Euglenozoa</taxon>
        <taxon>Kinetoplastea</taxon>
        <taxon>Metakinetoplastina</taxon>
        <taxon>Trypanosomatida</taxon>
        <taxon>Trypanosomatidae</taxon>
        <taxon>Trypanosoma</taxon>
        <taxon>Schizotrypanum</taxon>
    </lineage>
</organism>
<dbReference type="VEuPathDB" id="TriTrypDB:C4B63_558g8"/>
<dbReference type="VEuPathDB" id="TriTrypDB:TCDM_10154"/>
<name>A0A2V2UF50_TRYCR</name>
<protein>
    <submittedName>
        <fullName evidence="1">Putative retrotransposon hot spot (RHS) protein</fullName>
    </submittedName>
</protein>
<dbReference type="VEuPathDB" id="TriTrypDB:TcCL_ESM10647"/>
<dbReference type="VEuPathDB" id="TriTrypDB:TcG_09767"/>
<evidence type="ECO:0000313" key="2">
    <source>
        <dbReference type="Proteomes" id="UP000246121"/>
    </source>
</evidence>
<sequence>MTNAVLKAVPQLFCAVRIAGIFHKACNCPLFVVLELTVMHRCCGVYDFGFLRVVIAAPNTPPTFACVFVPGTICPRPLAECVRWTACHTGAGPWRAGCVDEPSVRTTLLLLALTNTVLSGWCSLAVVVVVLVHMVCAAHCVDDSLVVSASHFCDYFISYSFLVCRPLFSFNSIQIRKQGEQCLQSAIECKVAMPGVERLLCRKEIVGRERGRSLRVTQINPLRLAEERRNRSNNS</sequence>
<comment type="caution">
    <text evidence="1">The sequence shown here is derived from an EMBL/GenBank/DDBJ whole genome shotgun (WGS) entry which is preliminary data.</text>
</comment>
<dbReference type="AlphaFoldDB" id="A0A2V2UF50"/>